<dbReference type="Pfam" id="PF10541">
    <property type="entry name" value="KASH"/>
    <property type="match status" value="1"/>
</dbReference>
<feature type="region of interest" description="Disordered" evidence="10">
    <location>
        <begin position="699"/>
        <end position="739"/>
    </location>
</feature>
<evidence type="ECO:0000256" key="6">
    <source>
        <dbReference type="ARBA" id="ARBA00023136"/>
    </source>
</evidence>
<feature type="coiled-coil region" evidence="9">
    <location>
        <begin position="2653"/>
        <end position="2680"/>
    </location>
</feature>
<feature type="compositionally biased region" description="Basic residues" evidence="10">
    <location>
        <begin position="904"/>
        <end position="913"/>
    </location>
</feature>
<keyword evidence="4" id="KW-0677">Repeat</keyword>
<dbReference type="PANTHER" id="PTHR47535:SF10">
    <property type="entry name" value="MUSCLE-SPECIFIC PROTEIN 300 KDA"/>
    <property type="match status" value="1"/>
</dbReference>
<comment type="subcellular location">
    <subcellularLocation>
        <location evidence="1">Nucleus membrane</location>
    </subcellularLocation>
</comment>
<feature type="compositionally biased region" description="Low complexity" evidence="10">
    <location>
        <begin position="166"/>
        <end position="175"/>
    </location>
</feature>
<dbReference type="GO" id="GO:0051015">
    <property type="term" value="F:actin filament binding"/>
    <property type="evidence" value="ECO:0007669"/>
    <property type="project" value="TreeGrafter"/>
</dbReference>
<feature type="coiled-coil region" evidence="9">
    <location>
        <begin position="2417"/>
        <end position="2464"/>
    </location>
</feature>
<dbReference type="Proteomes" id="UP000030742">
    <property type="component" value="Unassembled WGS sequence"/>
</dbReference>
<dbReference type="EMBL" id="KB632294">
    <property type="protein sequence ID" value="ERL91660.1"/>
    <property type="molecule type" value="Genomic_DNA"/>
</dbReference>
<feature type="compositionally biased region" description="Basic and acidic residues" evidence="10">
    <location>
        <begin position="889"/>
        <end position="903"/>
    </location>
</feature>
<feature type="region of interest" description="Disordered" evidence="10">
    <location>
        <begin position="311"/>
        <end position="331"/>
    </location>
</feature>
<feature type="region of interest" description="Disordered" evidence="10">
    <location>
        <begin position="1495"/>
        <end position="1541"/>
    </location>
</feature>
<feature type="compositionally biased region" description="Basic residues" evidence="10">
    <location>
        <begin position="1048"/>
        <end position="1059"/>
    </location>
</feature>
<dbReference type="InterPro" id="IPR012315">
    <property type="entry name" value="KASH"/>
</dbReference>
<feature type="topological domain" description="Perinuclear space" evidence="8">
    <location>
        <begin position="3171"/>
        <end position="3200"/>
    </location>
</feature>
<evidence type="ECO:0000256" key="8">
    <source>
        <dbReference type="PROSITE-ProRule" id="PRU00385"/>
    </source>
</evidence>
<name>U4UNQ9_DENPD</name>
<feature type="region of interest" description="Disordered" evidence="10">
    <location>
        <begin position="583"/>
        <end position="687"/>
    </location>
</feature>
<dbReference type="STRING" id="77166.U4UNQ9"/>
<evidence type="ECO:0000256" key="3">
    <source>
        <dbReference type="ARBA" id="ARBA00022692"/>
    </source>
</evidence>
<evidence type="ECO:0000313" key="12">
    <source>
        <dbReference type="EMBL" id="ERL91660.1"/>
    </source>
</evidence>
<gene>
    <name evidence="12" type="ORF">D910_08988</name>
</gene>
<feature type="compositionally biased region" description="Acidic residues" evidence="10">
    <location>
        <begin position="1065"/>
        <end position="1074"/>
    </location>
</feature>
<feature type="compositionally biased region" description="Polar residues" evidence="10">
    <location>
        <begin position="1090"/>
        <end position="1107"/>
    </location>
</feature>
<evidence type="ECO:0000256" key="5">
    <source>
        <dbReference type="ARBA" id="ARBA00022989"/>
    </source>
</evidence>
<keyword evidence="7" id="KW-0539">Nucleus</keyword>
<feature type="region of interest" description="Disordered" evidence="10">
    <location>
        <begin position="166"/>
        <end position="185"/>
    </location>
</feature>
<dbReference type="PANTHER" id="PTHR47535">
    <property type="entry name" value="MUSCLE-SPECIFIC PROTEIN 300 KDA, ISOFORM G"/>
    <property type="match status" value="1"/>
</dbReference>
<dbReference type="InterPro" id="IPR052403">
    <property type="entry name" value="LINC-complex_assoc"/>
</dbReference>
<dbReference type="GO" id="GO:0005737">
    <property type="term" value="C:cytoplasm"/>
    <property type="evidence" value="ECO:0007669"/>
    <property type="project" value="TreeGrafter"/>
</dbReference>
<organism evidence="12 13">
    <name type="scientific">Dendroctonus ponderosae</name>
    <name type="common">Mountain pine beetle</name>
    <dbReference type="NCBI Taxonomy" id="77166"/>
    <lineage>
        <taxon>Eukaryota</taxon>
        <taxon>Metazoa</taxon>
        <taxon>Ecdysozoa</taxon>
        <taxon>Arthropoda</taxon>
        <taxon>Hexapoda</taxon>
        <taxon>Insecta</taxon>
        <taxon>Pterygota</taxon>
        <taxon>Neoptera</taxon>
        <taxon>Endopterygota</taxon>
        <taxon>Coleoptera</taxon>
        <taxon>Polyphaga</taxon>
        <taxon>Cucujiformia</taxon>
        <taxon>Curculionidae</taxon>
        <taxon>Scolytinae</taxon>
        <taxon>Dendroctonus</taxon>
    </lineage>
</organism>
<evidence type="ECO:0000256" key="2">
    <source>
        <dbReference type="ARBA" id="ARBA00008619"/>
    </source>
</evidence>
<feature type="compositionally biased region" description="Basic residues" evidence="10">
    <location>
        <begin position="994"/>
        <end position="1007"/>
    </location>
</feature>
<evidence type="ECO:0000313" key="13">
    <source>
        <dbReference type="Proteomes" id="UP000030742"/>
    </source>
</evidence>
<feature type="compositionally biased region" description="Polar residues" evidence="10">
    <location>
        <begin position="718"/>
        <end position="736"/>
    </location>
</feature>
<feature type="domain" description="KASH" evidence="11">
    <location>
        <begin position="3141"/>
        <end position="3200"/>
    </location>
</feature>
<comment type="similarity">
    <text evidence="2">Belongs to the nesprin family.</text>
</comment>
<feature type="region of interest" description="Disordered" evidence="10">
    <location>
        <begin position="509"/>
        <end position="571"/>
    </location>
</feature>
<feature type="compositionally biased region" description="Polar residues" evidence="10">
    <location>
        <begin position="1299"/>
        <end position="1315"/>
    </location>
</feature>
<dbReference type="SUPFAM" id="SSF46966">
    <property type="entry name" value="Spectrin repeat"/>
    <property type="match status" value="2"/>
</dbReference>
<sequence length="3200" mass="356568">MFQNAQAVQARKQQQLLHYQLVLEQIEVWIRSTSATLQLFVLPTNKPEIDDYVKKFQRLSSELGEKERTLADLTKALDEFRKYPDLAGLVSSLLAQLGTLTITFGEQKILIVDSIRLLQAQLERVQEDQLHPIHTPDLSLEATLDSTSMPIEEPKQELITAEKATQAVADTQTQTGHSLSDREPATYHQPVDAQNQTQLPEDCPAHTRETLTISKRSSGDQDIIEIATRPMADPEPIVEEPDDLLVEANYRKRPESETRIAELNITNTQPNQPFETILVEPDQTTTEVIVDADGTKHIVVKTRHRKIVKQEQSVRQHHSSTLHTVTEGGGPPVAQSFSQITLEGEQSSTSVATGDRRETVTTQQYAGKVLSGTPGGQVDVQEFQSEPHVHYSVEHAQPPHFEGLNLRQGDVTLLDKEHHRLVPFDEAQLTLDAGQVHSSSSSVRAVVQQVTRRVIKRTRRIIRRTVIIDGKEHVTEEVIEEPEEVEVTEEGIPRVSINVTRTEDGKVVEEQQFGPPPPPPEQPTFTQKTTTVVPEGTVDCSKEPNGSPPQRKEQPDPRYVPEQPFIPEHASLAITKVDDFIQKEKVSGSFPPESSRLDEAPPSAQAKAPERKKKQAKGKAPKDEPSPTPCAIEESVSVPPAAEPPTESPMEHPLQTHSEEKPAAAVSAALSEPSTTQPTPSAPPFAQVCDSYLSPLVEDFIRREQRPTEIPSEATIEPASTSPSAEQQQPMASTIIQPADALAAEDTIISTTVQHLPETELTKVSTVQKPSENLTIALALQETRAEAPKAALQVSDFLQTERQNVEAPVLQILQTDTKPPQTVEVALELEEAVVVTPKASPASEEIEELFAKNLNVKTAPEEIQLEAPQPSARSSSEAVTTPVLQVQAVHEEEPTPSDLDHGGRGSKRKKKHKSSESAAEDAESKDESLAESTEIVLPDDSAPSEESPKPTLQELEQTDKDTTSEAEAQSEPSRDTGYEADKTLDESVPEADLKKKRKRTKKRGQHVKVKDSEESNMPQSVYETTPIGESEQEDDFAEAAAVEDASKKAKKKAKGKKRKGKDESYSEEPVESTEPESAPQLDLAEALEQSIVSPNDSVHTMSTQSEPGTVKVVEEAIPSRPASESPHSITAQIVKTVQVIEAVLTQEGLSQTTPPAEEPKQASQPHEVVESEAQTSPEPLTEKAEVSTQPDKTETAEVQVSAQPEVEDSSTQALTEVGIRETQTSPKQETVEVAKLETADSSNQTFSPEKLATADEIIQTLTPEDQTPLRSESAVQTVVESTEVHVQTLTPDVAGEAATQATPSVADLSMQTSPDSLKIEETPSKPVAIDHNAQTSPEKVATTSESVAQTSPVVVLSPGDQPTPSKSTSEEYEVHVHATVLVPGDTSEAATVSEPPKSTGEATDSAAENSSGDYEVEIAVAGGEIGEQTVTFLDSERGEERRRTRKKHERPHSVQPEEPERKDLFSVFHRQASGVEVPQHKALFSDMAKSGLSFRELTTQIEQSSPSPERSVEESAPIGDTEEPTATAGADRGQAPAQSKFDVVIKDSDSLFCEGANQANTLQTAQDQPIELTSDVVDWAEELQPDSQTAQVAEVFSKVVTDIDQAKIRQLKELQEEASAAAPEEPPTDYEVAVELQGPGKFPSEVEIIAQDTFTVTEDAAGSAQPQTATFTVESILTETELKDQAPEFPGAEPHQPQFTSQDFLVKEREHQSSSTRPAVNPDEITINDKPTKLADLPAIASEATQQLKPRPVAKARTKGRFAPPVTIEEIEGPRIITETPLTPVSDSPLSPPDYAVGSWRPASTRTAERGPATFSEVDIRWTQAQTLERMRNLQNAQKTTHLSSVLYLATLNEIIVDESVEQRKINVEENISSLKEAVQRADVNMIQQSVITTVETITTWLETIEYRIYLNRLQTSEGPSKARVEEFDELKQEIVNIEDKVDELQYVLQEADKLYSEEDRSRMRSYIDSLQQQVRIIEAVTEENEQLASGDLKRWEEFVADIETVTRTVGRLRRQLSDLKECDHAPQTKLNELDDMENENRTNMVKSVHLIATARSLLRDFPGRQVPAEVYSNHDQIKQMEQQISFEREKSLQFLSLADDYEQTLKEFGQIIEIAEALVESPVSVRNLEHLEDEMQNHRKFFVNLSHCRAILESLEENLDSETRSSHSQLHQDLYERARVILDKSTGRFQIMSLAASRWTVLEQGTREEMRWLQVAQQRIPDLNSVTSSDYDRYIDLHHSLAADIDHHHAKLIHLNEVAQKLQELVVCSGLEQAYTESLEIITKLQGDVQRNLTRLLSFGESWTSYNTLSDKVEAWLKDAQVQLRKIEIPSGPRGHIRQFWELKAKHEVNNTARQNATRSLEKSFQIVPISDEMLQRKFHSELQSQWAKVTDRINEMHCSIMSTLSAPDVPVNQKLALLEQELQELKQDIDSLGGVIKTEEELSLYIERLQIMSERLETIQNELGKLGLLSATESDKVGSLLALSKRLDNLVSEELEGGILVRERLQAIQTGLSRVRRKHSELDKTLDQCEGTEKLGSDSIEKAISECYEVGEELVTLWQDLMSSRQLLHTLPMRLRATVSPIKVEKEISQLQDDHAALEKRCGKILALLRSRLTLWQRFERQLEMVQQSVQEADFMIELLTVQGTVDYERLRKATERLEICEETLSNHTKRLAELQQLVSGIASAVGLDAQQLLGGEVEALGKRLEDVRSSLTTLADVAEAKATAKLASQQEIIGTKQYLDTVQQSVDEIQTGNLDADAEEKLQDLREHLIALGKAEGQIQKIKEQTLETSTLRTETSVIEILELWQQVFKETFQQYHRLSSRLVKNEDGAAALRLWQEYLLNVQQFLQDTIPGDYQSLSEHQHLCQVHHNLLTTQQNVLRPLDRKDPQLAGGLVESSVMEQFTSLTNLHNETLARIMERHGEVQKRLDAWEQYRVDQTTLLDWLKSIEKEREQMQLRFLHVRRIPKLMSRIQFLLDKVPHGEQQADSLQAQQNLILQFCDDALATSIRMEHVAIKQRLSNIHAGLHTWKQFLERISHLVIAHEDRVQAMQKLFDGVQAVINESQAQLPTSHAGTANRLETLQRTRERLAGAAKDLDSLGLSQEQLKECLSPTDIKTVNQRIGASDDSEINTSVLRRGYRFLGRVVRASVPIQALMLLMLGAASLVPYSEDDYACSLVNSIANSLTPTLRYNEGNPPI</sequence>
<feature type="compositionally biased region" description="Basic residues" evidence="10">
    <location>
        <begin position="610"/>
        <end position="619"/>
    </location>
</feature>
<feature type="region of interest" description="Disordered" evidence="10">
    <location>
        <begin position="887"/>
        <end position="1129"/>
    </location>
</feature>
<keyword evidence="9" id="KW-0175">Coiled coil</keyword>
<feature type="compositionally biased region" description="Basic and acidic residues" evidence="10">
    <location>
        <begin position="1180"/>
        <end position="1195"/>
    </location>
</feature>
<dbReference type="Gene3D" id="1.20.58.60">
    <property type="match status" value="2"/>
</dbReference>
<feature type="region of interest" description="Disordered" evidence="10">
    <location>
        <begin position="1146"/>
        <end position="1230"/>
    </location>
</feature>
<feature type="region of interest" description="Disordered" evidence="10">
    <location>
        <begin position="1289"/>
        <end position="1465"/>
    </location>
</feature>
<evidence type="ECO:0000256" key="9">
    <source>
        <dbReference type="SAM" id="Coils"/>
    </source>
</evidence>
<proteinExistence type="inferred from homology"/>
<evidence type="ECO:0000256" key="7">
    <source>
        <dbReference type="ARBA" id="ARBA00023242"/>
    </source>
</evidence>
<feature type="compositionally biased region" description="Low complexity" evidence="10">
    <location>
        <begin position="1504"/>
        <end position="1517"/>
    </location>
</feature>
<protein>
    <recommendedName>
        <fullName evidence="11">KASH domain-containing protein</fullName>
    </recommendedName>
</protein>
<evidence type="ECO:0000256" key="10">
    <source>
        <dbReference type="SAM" id="MobiDB-lite"/>
    </source>
</evidence>
<keyword evidence="6 8" id="KW-0472">Membrane</keyword>
<dbReference type="GO" id="GO:0034993">
    <property type="term" value="C:meiotic nuclear membrane microtubule tethering complex"/>
    <property type="evidence" value="ECO:0007669"/>
    <property type="project" value="TreeGrafter"/>
</dbReference>
<evidence type="ECO:0000256" key="1">
    <source>
        <dbReference type="ARBA" id="ARBA00004126"/>
    </source>
</evidence>
<dbReference type="GO" id="GO:0005640">
    <property type="term" value="C:nuclear outer membrane"/>
    <property type="evidence" value="ECO:0007669"/>
    <property type="project" value="TreeGrafter"/>
</dbReference>
<feature type="compositionally biased region" description="Polar residues" evidence="10">
    <location>
        <begin position="1400"/>
        <end position="1412"/>
    </location>
</feature>
<keyword evidence="5" id="KW-1133">Transmembrane helix</keyword>
<feature type="compositionally biased region" description="Low complexity" evidence="10">
    <location>
        <begin position="523"/>
        <end position="535"/>
    </location>
</feature>
<accession>U4UNQ9</accession>
<feature type="compositionally biased region" description="Basic and acidic residues" evidence="10">
    <location>
        <begin position="972"/>
        <end position="985"/>
    </location>
</feature>
<feature type="compositionally biased region" description="Polar residues" evidence="10">
    <location>
        <begin position="1332"/>
        <end position="1352"/>
    </location>
</feature>
<keyword evidence="3 8" id="KW-0812">Transmembrane</keyword>
<feature type="topological domain" description="Cytoplasmic" evidence="8">
    <location>
        <begin position="1"/>
        <end position="3149"/>
    </location>
</feature>
<dbReference type="GO" id="GO:0007097">
    <property type="term" value="P:nuclear migration"/>
    <property type="evidence" value="ECO:0007669"/>
    <property type="project" value="TreeGrafter"/>
</dbReference>
<reference evidence="12 13" key="1">
    <citation type="journal article" date="2013" name="Genome Biol.">
        <title>Draft genome of the mountain pine beetle, Dendroctonus ponderosae Hopkins, a major forest pest.</title>
        <authorList>
            <person name="Keeling C.I."/>
            <person name="Yuen M.M."/>
            <person name="Liao N.Y."/>
            <person name="Docking T.R."/>
            <person name="Chan S.K."/>
            <person name="Taylor G.A."/>
            <person name="Palmquist D.L."/>
            <person name="Jackman S.D."/>
            <person name="Nguyen A."/>
            <person name="Li M."/>
            <person name="Henderson H."/>
            <person name="Janes J.K."/>
            <person name="Zhao Y."/>
            <person name="Pandoh P."/>
            <person name="Moore R."/>
            <person name="Sperling F.A."/>
            <person name="Huber D.P."/>
            <person name="Birol I."/>
            <person name="Jones S.J."/>
            <person name="Bohlmann J."/>
        </authorList>
    </citation>
    <scope>NUCLEOTIDE SEQUENCE</scope>
</reference>
<dbReference type="PROSITE" id="PS51049">
    <property type="entry name" value="KASH"/>
    <property type="match status" value="1"/>
</dbReference>
<evidence type="ECO:0000259" key="11">
    <source>
        <dbReference type="PROSITE" id="PS51049"/>
    </source>
</evidence>
<feature type="coiled-coil region" evidence="9">
    <location>
        <begin position="1928"/>
        <end position="1955"/>
    </location>
</feature>
<dbReference type="OrthoDB" id="6618337at2759"/>
<evidence type="ECO:0000256" key="4">
    <source>
        <dbReference type="ARBA" id="ARBA00022737"/>
    </source>
</evidence>
<dbReference type="SMART" id="SM01249">
    <property type="entry name" value="KASH"/>
    <property type="match status" value="1"/>
</dbReference>